<reference evidence="1" key="1">
    <citation type="journal article" date="2020" name="Nature">
        <title>Giant virus diversity and host interactions through global metagenomics.</title>
        <authorList>
            <person name="Schulz F."/>
            <person name="Roux S."/>
            <person name="Paez-Espino D."/>
            <person name="Jungbluth S."/>
            <person name="Walsh D.A."/>
            <person name="Denef V.J."/>
            <person name="McMahon K.D."/>
            <person name="Konstantinidis K.T."/>
            <person name="Eloe-Fadrosh E.A."/>
            <person name="Kyrpides N.C."/>
            <person name="Woyke T."/>
        </authorList>
    </citation>
    <scope>NUCLEOTIDE SEQUENCE</scope>
    <source>
        <strain evidence="1">GVMAG-S-1040241-154</strain>
    </source>
</reference>
<dbReference type="EMBL" id="MN740684">
    <property type="protein sequence ID" value="QHU07449.1"/>
    <property type="molecule type" value="Genomic_DNA"/>
</dbReference>
<organism evidence="1">
    <name type="scientific">viral metagenome</name>
    <dbReference type="NCBI Taxonomy" id="1070528"/>
    <lineage>
        <taxon>unclassified sequences</taxon>
        <taxon>metagenomes</taxon>
        <taxon>organismal metagenomes</taxon>
    </lineage>
</organism>
<dbReference type="AlphaFoldDB" id="A0A6C0JPE9"/>
<accession>A0A6C0JPE9</accession>
<name>A0A6C0JPE9_9ZZZZ</name>
<proteinExistence type="predicted"/>
<sequence>MTSVIWDYLPDCLLENIYSKIYYPKSSDLLNEIKKYGEIREYIYYIRKIDETDSFLELYYDLLVVYLSNEIDKKEPVSVDINNLSIDAIKVFKEYADDLKNINEEYIDHTLFTYIASLLCKIDTYYLEKIVDPIIYSIKEDEIYRLGYTTYMGDNNI</sequence>
<evidence type="ECO:0000313" key="1">
    <source>
        <dbReference type="EMBL" id="QHU07449.1"/>
    </source>
</evidence>
<protein>
    <submittedName>
        <fullName evidence="1">Uncharacterized protein</fullName>
    </submittedName>
</protein>